<dbReference type="EMBL" id="JAIVGD010000005">
    <property type="protein sequence ID" value="KAH0774586.1"/>
    <property type="molecule type" value="Genomic_DNA"/>
</dbReference>
<proteinExistence type="predicted"/>
<keyword evidence="2" id="KW-1185">Reference proteome</keyword>
<evidence type="ECO:0000313" key="2">
    <source>
        <dbReference type="Proteomes" id="UP000826656"/>
    </source>
</evidence>
<protein>
    <recommendedName>
        <fullName evidence="3">Gag-pol polyprotein</fullName>
    </recommendedName>
</protein>
<name>A0ABQ7W2R5_SOLTU</name>
<evidence type="ECO:0000313" key="1">
    <source>
        <dbReference type="EMBL" id="KAH0774586.1"/>
    </source>
</evidence>
<reference evidence="1 2" key="1">
    <citation type="journal article" date="2021" name="bioRxiv">
        <title>Chromosome-scale and haplotype-resolved genome assembly of a tetraploid potato cultivar.</title>
        <authorList>
            <person name="Sun H."/>
            <person name="Jiao W.-B."/>
            <person name="Krause K."/>
            <person name="Campoy J.A."/>
            <person name="Goel M."/>
            <person name="Folz-Donahue K."/>
            <person name="Kukat C."/>
            <person name="Huettel B."/>
            <person name="Schneeberger K."/>
        </authorList>
    </citation>
    <scope>NUCLEOTIDE SEQUENCE [LARGE SCALE GENOMIC DNA]</scope>
    <source>
        <strain evidence="1">SolTubOtavaFocal</strain>
        <tissue evidence="1">Leaves</tissue>
    </source>
</reference>
<gene>
    <name evidence="1" type="ORF">KY290_011723</name>
</gene>
<organism evidence="1 2">
    <name type="scientific">Solanum tuberosum</name>
    <name type="common">Potato</name>
    <dbReference type="NCBI Taxonomy" id="4113"/>
    <lineage>
        <taxon>Eukaryota</taxon>
        <taxon>Viridiplantae</taxon>
        <taxon>Streptophyta</taxon>
        <taxon>Embryophyta</taxon>
        <taxon>Tracheophyta</taxon>
        <taxon>Spermatophyta</taxon>
        <taxon>Magnoliopsida</taxon>
        <taxon>eudicotyledons</taxon>
        <taxon>Gunneridae</taxon>
        <taxon>Pentapetalae</taxon>
        <taxon>asterids</taxon>
        <taxon>lamiids</taxon>
        <taxon>Solanales</taxon>
        <taxon>Solanaceae</taxon>
        <taxon>Solanoideae</taxon>
        <taxon>Solaneae</taxon>
        <taxon>Solanum</taxon>
    </lineage>
</organism>
<sequence>MASTRSKGAPLIPYHPELRKTIRNMMNAQELEAQRQRLRLETETAARGIQQNVLNNPPRVVDKNPGVEEIAPPYRQQLAPRGRAQQPAQMMFEEDDLDLDGARATRAIVLHVLPPDMFRGAIGDDANLHLTNFVAICKSQEIPELMDEMTKNNRAWHTREAEVEDLGVTFELSVEQRRREAKRDQDMAHLRT</sequence>
<dbReference type="Proteomes" id="UP000826656">
    <property type="component" value="Unassembled WGS sequence"/>
</dbReference>
<comment type="caution">
    <text evidence="1">The sequence shown here is derived from an EMBL/GenBank/DDBJ whole genome shotgun (WGS) entry which is preliminary data.</text>
</comment>
<evidence type="ECO:0008006" key="3">
    <source>
        <dbReference type="Google" id="ProtNLM"/>
    </source>
</evidence>
<accession>A0ABQ7W2R5</accession>